<dbReference type="EMBL" id="PYHR01000002">
    <property type="protein sequence ID" value="PWD49841.1"/>
    <property type="molecule type" value="Genomic_DNA"/>
</dbReference>
<evidence type="ECO:0008006" key="4">
    <source>
        <dbReference type="Google" id="ProtNLM"/>
    </source>
</evidence>
<dbReference type="Proteomes" id="UP000245166">
    <property type="component" value="Unassembled WGS sequence"/>
</dbReference>
<comment type="caution">
    <text evidence="2">The sequence shown here is derived from an EMBL/GenBank/DDBJ whole genome shotgun (WGS) entry which is preliminary data.</text>
</comment>
<evidence type="ECO:0000313" key="3">
    <source>
        <dbReference type="Proteomes" id="UP000245166"/>
    </source>
</evidence>
<keyword evidence="3" id="KW-1185">Reference proteome</keyword>
<dbReference type="InterPro" id="IPR025447">
    <property type="entry name" value="DUF4192"/>
</dbReference>
<name>A0A2U1ZSA4_9MICO</name>
<feature type="compositionally biased region" description="Polar residues" evidence="1">
    <location>
        <begin position="335"/>
        <end position="349"/>
    </location>
</feature>
<organism evidence="2 3">
    <name type="scientific">Serinibacter arcticus</name>
    <dbReference type="NCBI Taxonomy" id="1655435"/>
    <lineage>
        <taxon>Bacteria</taxon>
        <taxon>Bacillati</taxon>
        <taxon>Actinomycetota</taxon>
        <taxon>Actinomycetes</taxon>
        <taxon>Micrococcales</taxon>
        <taxon>Beutenbergiaceae</taxon>
        <taxon>Serinibacter</taxon>
    </lineage>
</organism>
<proteinExistence type="predicted"/>
<feature type="region of interest" description="Disordered" evidence="1">
    <location>
        <begin position="313"/>
        <end position="401"/>
    </location>
</feature>
<dbReference type="OrthoDB" id="4954868at2"/>
<sequence length="401" mass="42369">MSAQPVPRSQPPVIRVNEAREVLAYVPHALGFTPTASLVVLSLRPPRGRIGLVARVDLADLDGPQARDVAAGLTQHLRADGAAGVFVVLYTDLPLAEARRSTALEAAARSLERALGARTPVTDVWVVAGDAYSSLRCDDERCCPTEGHELELLGTTRIGAAMVLAGSAPVSRREDLGVGRDADVGRREAFARSARQERRRRARAAREGRTAGWQRTRVATGLAVLRRGDPSPEQLGAVAEAMRDLVVRDAVMTGVLTARTAGSEDELCRVLDDMFGDAATPPTARAARQPVPRWPRPRGCATAPGGVGCSVCSPGSRGGAGTVPRARCTRGRPSRSASPTDSRCSSSAPWTRASRRAGSGRPAELARVPGWRVGEAGGRDGSAPGRRPLTHRLASRTAVVH</sequence>
<dbReference type="Pfam" id="PF13830">
    <property type="entry name" value="DUF4192"/>
    <property type="match status" value="1"/>
</dbReference>
<protein>
    <recommendedName>
        <fullName evidence="4">DUF4192 domain-containing protein</fullName>
    </recommendedName>
</protein>
<accession>A0A2U1ZSA4</accession>
<reference evidence="2 3" key="1">
    <citation type="submission" date="2018-03" db="EMBL/GenBank/DDBJ databases">
        <title>Genome assembly of novel Miniimonas species PCH200.</title>
        <authorList>
            <person name="Thakur V."/>
            <person name="Kumar V."/>
            <person name="Singh D."/>
        </authorList>
    </citation>
    <scope>NUCLEOTIDE SEQUENCE [LARGE SCALE GENOMIC DNA]</scope>
    <source>
        <strain evidence="2 3">PCH200</strain>
    </source>
</reference>
<dbReference type="RefSeq" id="WP_109228224.1">
    <property type="nucleotide sequence ID" value="NZ_PYHR01000002.1"/>
</dbReference>
<evidence type="ECO:0000256" key="1">
    <source>
        <dbReference type="SAM" id="MobiDB-lite"/>
    </source>
</evidence>
<gene>
    <name evidence="2" type="ORF">C8046_03205</name>
</gene>
<dbReference type="AlphaFoldDB" id="A0A2U1ZSA4"/>
<evidence type="ECO:0000313" key="2">
    <source>
        <dbReference type="EMBL" id="PWD49841.1"/>
    </source>
</evidence>
<feature type="region of interest" description="Disordered" evidence="1">
    <location>
        <begin position="280"/>
        <end position="299"/>
    </location>
</feature>